<keyword evidence="3" id="KW-1185">Reference proteome</keyword>
<reference evidence="2" key="2">
    <citation type="submission" date="2023-02" db="EMBL/GenBank/DDBJ databases">
        <authorList>
            <consortium name="DOE Joint Genome Institute"/>
            <person name="Mondo S.J."/>
            <person name="Chang Y."/>
            <person name="Wang Y."/>
            <person name="Ahrendt S."/>
            <person name="Andreopoulos W."/>
            <person name="Barry K."/>
            <person name="Beard J."/>
            <person name="Benny G.L."/>
            <person name="Blankenship S."/>
            <person name="Bonito G."/>
            <person name="Cuomo C."/>
            <person name="Desiro A."/>
            <person name="Gervers K.A."/>
            <person name="Hundley H."/>
            <person name="Kuo A."/>
            <person name="LaButti K."/>
            <person name="Lang B.F."/>
            <person name="Lipzen A."/>
            <person name="O'Donnell K."/>
            <person name="Pangilinan J."/>
            <person name="Reynolds N."/>
            <person name="Sandor L."/>
            <person name="Smith M.W."/>
            <person name="Tsang A."/>
            <person name="Grigoriev I.V."/>
            <person name="Stajich J.E."/>
            <person name="Spatafora J.W."/>
        </authorList>
    </citation>
    <scope>NUCLEOTIDE SEQUENCE</scope>
    <source>
        <strain evidence="2">RSA 2281</strain>
    </source>
</reference>
<dbReference type="EMBL" id="JAIXMP010000017">
    <property type="protein sequence ID" value="KAI9259592.1"/>
    <property type="molecule type" value="Genomic_DNA"/>
</dbReference>
<proteinExistence type="predicted"/>
<comment type="caution">
    <text evidence="2">The sequence shown here is derived from an EMBL/GenBank/DDBJ whole genome shotgun (WGS) entry which is preliminary data.</text>
</comment>
<accession>A0AAD5PD69</accession>
<feature type="non-terminal residue" evidence="2">
    <location>
        <position position="1"/>
    </location>
</feature>
<dbReference type="Proteomes" id="UP001209540">
    <property type="component" value="Unassembled WGS sequence"/>
</dbReference>
<gene>
    <name evidence="2" type="ORF">BDA99DRAFT_513627</name>
</gene>
<evidence type="ECO:0000313" key="3">
    <source>
        <dbReference type="Proteomes" id="UP001209540"/>
    </source>
</evidence>
<protein>
    <submittedName>
        <fullName evidence="2">Uncharacterized protein</fullName>
    </submittedName>
</protein>
<evidence type="ECO:0000256" key="1">
    <source>
        <dbReference type="SAM" id="MobiDB-lite"/>
    </source>
</evidence>
<dbReference type="AlphaFoldDB" id="A0AAD5PD69"/>
<feature type="region of interest" description="Disordered" evidence="1">
    <location>
        <begin position="1"/>
        <end position="35"/>
    </location>
</feature>
<sequence>MDEKKGPDPTLHSSDNLKDGLQLEPKEPRNFVSIDNEASTKDAVASTSENDDSLTRLCCCSSAKTSCNCSCSDCHNDNLSSKPKKRSWYSVLLYIYMAVLAYKFLRKCGSVFNAFFSSPITEIQLQGCGEWPLKLDYPSSFPRVNTLNDLDESMNFLASRYGKEILGPCFVETSDNNNPLNHLDINEPTTASSAESHVSVGANTEMGDANHYENTLSHDTHVVGKRQQSYKLTTSASFPILDIHSFIVTADDNIELDINIVKSNSTIVNNNNDDPSVLQQQNENDVRMYLTRIYDNKEEEDKNLVSVNDKGDLESDDDDDFSSAIIYLDHFMGHLTVRIKHTMVNGNQDNDDEKMPKYKLHITLPTSQQINGDDAIIIKEHIFTIPEISVSIKQGKVRAQNMEFDQLYVRIGHGKVNLSSIEVKKLVVAVLDGSIYLPGVKFTESVAAGVIRGSSTVLAKIRRHVQPYNLINMCADGHAFTYVMTTVDNSEGMAANFYIHRDVGRPPCCEKYPMSLPGDTYYYPDEGDIFHVDKNSTDILKTGYMISKDSGSNVLVYSGAKSAESCKTKCCNRFRSRFYYNPN</sequence>
<name>A0AAD5PD69_9FUNG</name>
<organism evidence="2 3">
    <name type="scientific">Phascolomyces articulosus</name>
    <dbReference type="NCBI Taxonomy" id="60185"/>
    <lineage>
        <taxon>Eukaryota</taxon>
        <taxon>Fungi</taxon>
        <taxon>Fungi incertae sedis</taxon>
        <taxon>Mucoromycota</taxon>
        <taxon>Mucoromycotina</taxon>
        <taxon>Mucoromycetes</taxon>
        <taxon>Mucorales</taxon>
        <taxon>Lichtheimiaceae</taxon>
        <taxon>Phascolomyces</taxon>
    </lineage>
</organism>
<reference evidence="2" key="1">
    <citation type="journal article" date="2022" name="IScience">
        <title>Evolution of zygomycete secretomes and the origins of terrestrial fungal ecologies.</title>
        <authorList>
            <person name="Chang Y."/>
            <person name="Wang Y."/>
            <person name="Mondo S."/>
            <person name="Ahrendt S."/>
            <person name="Andreopoulos W."/>
            <person name="Barry K."/>
            <person name="Beard J."/>
            <person name="Benny G.L."/>
            <person name="Blankenship S."/>
            <person name="Bonito G."/>
            <person name="Cuomo C."/>
            <person name="Desiro A."/>
            <person name="Gervers K.A."/>
            <person name="Hundley H."/>
            <person name="Kuo A."/>
            <person name="LaButti K."/>
            <person name="Lang B.F."/>
            <person name="Lipzen A."/>
            <person name="O'Donnell K."/>
            <person name="Pangilinan J."/>
            <person name="Reynolds N."/>
            <person name="Sandor L."/>
            <person name="Smith M.E."/>
            <person name="Tsang A."/>
            <person name="Grigoriev I.V."/>
            <person name="Stajich J.E."/>
            <person name="Spatafora J.W."/>
        </authorList>
    </citation>
    <scope>NUCLEOTIDE SEQUENCE</scope>
    <source>
        <strain evidence="2">RSA 2281</strain>
    </source>
</reference>
<evidence type="ECO:0000313" key="2">
    <source>
        <dbReference type="EMBL" id="KAI9259592.1"/>
    </source>
</evidence>